<gene>
    <name evidence="3" type="ORF">NA56DRAFT_296375</name>
</gene>
<dbReference type="AlphaFoldDB" id="A0A2J6QKG4"/>
<feature type="region of interest" description="Disordered" evidence="1">
    <location>
        <begin position="1"/>
        <end position="40"/>
    </location>
</feature>
<feature type="transmembrane region" description="Helical" evidence="2">
    <location>
        <begin position="203"/>
        <end position="221"/>
    </location>
</feature>
<protein>
    <submittedName>
        <fullName evidence="3">Uncharacterized protein</fullName>
    </submittedName>
</protein>
<dbReference type="EMBL" id="KZ613467">
    <property type="protein sequence ID" value="PMD26764.1"/>
    <property type="molecule type" value="Genomic_DNA"/>
</dbReference>
<dbReference type="Proteomes" id="UP000235672">
    <property type="component" value="Unassembled WGS sequence"/>
</dbReference>
<evidence type="ECO:0000313" key="3">
    <source>
        <dbReference type="EMBL" id="PMD26764.1"/>
    </source>
</evidence>
<accession>A0A2J6QKG4</accession>
<evidence type="ECO:0000313" key="4">
    <source>
        <dbReference type="Proteomes" id="UP000235672"/>
    </source>
</evidence>
<keyword evidence="4" id="KW-1185">Reference proteome</keyword>
<keyword evidence="2" id="KW-0812">Transmembrane</keyword>
<evidence type="ECO:0000256" key="1">
    <source>
        <dbReference type="SAM" id="MobiDB-lite"/>
    </source>
</evidence>
<sequence length="227" mass="25503">MGSSDSDQPQEEPPQISPRDKEYPGDSDDASISSGEYSEEELRRMAEADGKRITEILTIFTKHLKVVEANTEKMAAHGRNLTESVAEIAMNSQNLHEKLAAVEASTTEMQTSMAAMQERNRLHEAGTHAIRFHTQEMEAEKMGKEMHLHQIAILKQYSTIFKALRQINEHLSDRFNDGQEVARGLEAVKNAAPAFGNLSLNPFLIFIAFMLILVFAAYKYYEIIQGS</sequence>
<organism evidence="3 4">
    <name type="scientific">Hyaloscypha hepaticicola</name>
    <dbReference type="NCBI Taxonomy" id="2082293"/>
    <lineage>
        <taxon>Eukaryota</taxon>
        <taxon>Fungi</taxon>
        <taxon>Dikarya</taxon>
        <taxon>Ascomycota</taxon>
        <taxon>Pezizomycotina</taxon>
        <taxon>Leotiomycetes</taxon>
        <taxon>Helotiales</taxon>
        <taxon>Hyaloscyphaceae</taxon>
        <taxon>Hyaloscypha</taxon>
    </lineage>
</organism>
<reference evidence="3 4" key="1">
    <citation type="submission" date="2016-05" db="EMBL/GenBank/DDBJ databases">
        <title>A degradative enzymes factory behind the ericoid mycorrhizal symbiosis.</title>
        <authorList>
            <consortium name="DOE Joint Genome Institute"/>
            <person name="Martino E."/>
            <person name="Morin E."/>
            <person name="Grelet G."/>
            <person name="Kuo A."/>
            <person name="Kohler A."/>
            <person name="Daghino S."/>
            <person name="Barry K."/>
            <person name="Choi C."/>
            <person name="Cichocki N."/>
            <person name="Clum A."/>
            <person name="Copeland A."/>
            <person name="Hainaut M."/>
            <person name="Haridas S."/>
            <person name="Labutti K."/>
            <person name="Lindquist E."/>
            <person name="Lipzen A."/>
            <person name="Khouja H.-R."/>
            <person name="Murat C."/>
            <person name="Ohm R."/>
            <person name="Olson A."/>
            <person name="Spatafora J."/>
            <person name="Veneault-Fourrey C."/>
            <person name="Henrissat B."/>
            <person name="Grigoriev I."/>
            <person name="Martin F."/>
            <person name="Perotto S."/>
        </authorList>
    </citation>
    <scope>NUCLEOTIDE SEQUENCE [LARGE SCALE GENOMIC DNA]</scope>
    <source>
        <strain evidence="3 4">UAMH 7357</strain>
    </source>
</reference>
<proteinExistence type="predicted"/>
<evidence type="ECO:0000256" key="2">
    <source>
        <dbReference type="SAM" id="Phobius"/>
    </source>
</evidence>
<name>A0A2J6QKG4_9HELO</name>
<keyword evidence="2" id="KW-0472">Membrane</keyword>
<keyword evidence="2" id="KW-1133">Transmembrane helix</keyword>